<dbReference type="Pfam" id="PF22493">
    <property type="entry name" value="PUF_NOP9"/>
    <property type="match status" value="1"/>
</dbReference>
<reference evidence="7" key="2">
    <citation type="journal article" date="2023" name="Plants (Basel)">
        <title>Annotation of the Turnera subulata (Passifloraceae) Draft Genome Reveals the S-Locus Evolved after the Divergence of Turneroideae from Passifloroideae in a Stepwise Manner.</title>
        <authorList>
            <person name="Henning P.M."/>
            <person name="Roalson E.H."/>
            <person name="Mir W."/>
            <person name="McCubbin A.G."/>
            <person name="Shore J.S."/>
        </authorList>
    </citation>
    <scope>NUCLEOTIDE SEQUENCE</scope>
    <source>
        <strain evidence="7">F60SS</strain>
    </source>
</reference>
<feature type="repeat" description="Pumilio" evidence="4">
    <location>
        <begin position="133"/>
        <end position="168"/>
    </location>
</feature>
<dbReference type="InterPro" id="IPR040059">
    <property type="entry name" value="PUM3"/>
</dbReference>
<keyword evidence="8" id="KW-1185">Reference proteome</keyword>
<gene>
    <name evidence="7" type="ORF">Tsubulata_011712</name>
</gene>
<sequence length="656" mass="73399">MAAKKQQQGIDKPKKRKQNPDGKTEPGGSASKKPKLLSSNSQGNISKKPSKPFVKQERKSNETKKPQSGEETKVRLSKREGRIKAKEMAEARKKKRKKHYTLEQELASLWEKMRQRNIAKDERSKIITEALGKMKGKIPEIASSHVSSRVLQTCVKHCSHDERQAIFEELKPHFLTFSNNAYAVHLVLKMLEHASKKQLAECISTLRGHVATLLRHSVGSIVVEQAYKLANASQKQELLMELYSPELQLFKDLASIKESRFVDVISKLKLPKGSVLRHMASVIQPILEKGIIDHSILHRLLIEYLSIAPKTSAAEILQQLSGLPLVRMMHTKDGSRIVIACIKHGSAKERKKIVKGMKDNIEKIPHDHFGSLVLTCIVSTIDDTKLVTKIIIRKLQALLKDLLLDKSGRRPLLQLLHPNCSRYFSPDDMASLNFSLPALSAVNELEANQETESLKDEKSEKQNIKEDEMAGANESTDPENLQSTVGGKKDALLRRQELLVHSGLAENLIDTCIENAGEFLKSNFGKEVLYEVAIGGYDGILHPSMDEKLNTLHEAIASLAAKSKSEESDNEHVLENFHSNRTIRKLILESASFASTFWLKALKGNSRLWAQGHSSRVLCAYLESSDPNVKELAKEELQTLIDGGILKLPENQPSAK</sequence>
<feature type="compositionally biased region" description="Polar residues" evidence="5">
    <location>
        <begin position="473"/>
        <end position="484"/>
    </location>
</feature>
<evidence type="ECO:0000256" key="1">
    <source>
        <dbReference type="ARBA" id="ARBA00022737"/>
    </source>
</evidence>
<dbReference type="PROSITE" id="PS50303">
    <property type="entry name" value="PUM_HD"/>
    <property type="match status" value="1"/>
</dbReference>
<reference evidence="7" key="1">
    <citation type="submission" date="2022-02" db="EMBL/GenBank/DDBJ databases">
        <authorList>
            <person name="Henning P.M."/>
            <person name="McCubbin A.G."/>
            <person name="Shore J.S."/>
        </authorList>
    </citation>
    <scope>NUCLEOTIDE SEQUENCE</scope>
    <source>
        <strain evidence="7">F60SS</strain>
        <tissue evidence="7">Leaves</tissue>
    </source>
</reference>
<evidence type="ECO:0000256" key="2">
    <source>
        <dbReference type="ARBA" id="ARBA00022845"/>
    </source>
</evidence>
<keyword evidence="1" id="KW-0677">Repeat</keyword>
<dbReference type="OrthoDB" id="497380at2759"/>
<dbReference type="Proteomes" id="UP001141552">
    <property type="component" value="Unassembled WGS sequence"/>
</dbReference>
<accession>A0A9Q0JKD4</accession>
<comment type="caution">
    <text evidence="7">The sequence shown here is derived from an EMBL/GenBank/DDBJ whole genome shotgun (WGS) entry which is preliminary data.</text>
</comment>
<dbReference type="InterPro" id="IPR012959">
    <property type="entry name" value="CPL_dom"/>
</dbReference>
<evidence type="ECO:0000256" key="5">
    <source>
        <dbReference type="SAM" id="MobiDB-lite"/>
    </source>
</evidence>
<organism evidence="7 8">
    <name type="scientific">Turnera subulata</name>
    <dbReference type="NCBI Taxonomy" id="218843"/>
    <lineage>
        <taxon>Eukaryota</taxon>
        <taxon>Viridiplantae</taxon>
        <taxon>Streptophyta</taxon>
        <taxon>Embryophyta</taxon>
        <taxon>Tracheophyta</taxon>
        <taxon>Spermatophyta</taxon>
        <taxon>Magnoliopsida</taxon>
        <taxon>eudicotyledons</taxon>
        <taxon>Gunneridae</taxon>
        <taxon>Pentapetalae</taxon>
        <taxon>rosids</taxon>
        <taxon>fabids</taxon>
        <taxon>Malpighiales</taxon>
        <taxon>Passifloraceae</taxon>
        <taxon>Turnera</taxon>
    </lineage>
</organism>
<evidence type="ECO:0000313" key="7">
    <source>
        <dbReference type="EMBL" id="KAJ4844978.1"/>
    </source>
</evidence>
<dbReference type="GO" id="GO:0006417">
    <property type="term" value="P:regulation of translation"/>
    <property type="evidence" value="ECO:0007669"/>
    <property type="project" value="UniProtKB-KW"/>
</dbReference>
<feature type="compositionally biased region" description="Polar residues" evidence="5">
    <location>
        <begin position="37"/>
        <end position="47"/>
    </location>
</feature>
<evidence type="ECO:0000313" key="8">
    <source>
        <dbReference type="Proteomes" id="UP001141552"/>
    </source>
</evidence>
<name>A0A9Q0JKD4_9ROSI</name>
<evidence type="ECO:0000256" key="3">
    <source>
        <dbReference type="ARBA" id="ARBA00022884"/>
    </source>
</evidence>
<protein>
    <recommendedName>
        <fullName evidence="6">PUM-HD domain-containing protein</fullName>
    </recommendedName>
</protein>
<proteinExistence type="predicted"/>
<feature type="region of interest" description="Disordered" evidence="5">
    <location>
        <begin position="1"/>
        <end position="97"/>
    </location>
</feature>
<dbReference type="Pfam" id="PF08144">
    <property type="entry name" value="CPL"/>
    <property type="match status" value="1"/>
</dbReference>
<feature type="region of interest" description="Disordered" evidence="5">
    <location>
        <begin position="447"/>
        <end position="484"/>
    </location>
</feature>
<dbReference type="InterPro" id="IPR016024">
    <property type="entry name" value="ARM-type_fold"/>
</dbReference>
<dbReference type="GO" id="GO:0005730">
    <property type="term" value="C:nucleolus"/>
    <property type="evidence" value="ECO:0007669"/>
    <property type="project" value="TreeGrafter"/>
</dbReference>
<dbReference type="PROSITE" id="PS50302">
    <property type="entry name" value="PUM"/>
    <property type="match status" value="2"/>
</dbReference>
<dbReference type="PANTHER" id="PTHR13389">
    <property type="entry name" value="PUMILIO HOMOLOG 3"/>
    <property type="match status" value="1"/>
</dbReference>
<dbReference type="AlphaFoldDB" id="A0A9Q0JKD4"/>
<evidence type="ECO:0000256" key="4">
    <source>
        <dbReference type="PROSITE-ProRule" id="PRU00317"/>
    </source>
</evidence>
<dbReference type="InterPro" id="IPR011989">
    <property type="entry name" value="ARM-like"/>
</dbReference>
<dbReference type="SUPFAM" id="SSF48371">
    <property type="entry name" value="ARM repeat"/>
    <property type="match status" value="1"/>
</dbReference>
<keyword evidence="3" id="KW-0694">RNA-binding</keyword>
<dbReference type="PANTHER" id="PTHR13389:SF0">
    <property type="entry name" value="PUMILIO HOMOLOG 3"/>
    <property type="match status" value="1"/>
</dbReference>
<evidence type="ECO:0000259" key="6">
    <source>
        <dbReference type="PROSITE" id="PS50303"/>
    </source>
</evidence>
<feature type="repeat" description="Pumilio" evidence="4">
    <location>
        <begin position="205"/>
        <end position="241"/>
    </location>
</feature>
<keyword evidence="2" id="KW-0810">Translation regulation</keyword>
<dbReference type="InterPro" id="IPR001313">
    <property type="entry name" value="Pumilio_RNA-bd_rpt"/>
</dbReference>
<dbReference type="GO" id="GO:0003729">
    <property type="term" value="F:mRNA binding"/>
    <property type="evidence" value="ECO:0007669"/>
    <property type="project" value="TreeGrafter"/>
</dbReference>
<dbReference type="SMART" id="SM00025">
    <property type="entry name" value="Pumilio"/>
    <property type="match status" value="5"/>
</dbReference>
<feature type="compositionally biased region" description="Basic and acidic residues" evidence="5">
    <location>
        <begin position="452"/>
        <end position="468"/>
    </location>
</feature>
<dbReference type="EMBL" id="JAKUCV010001823">
    <property type="protein sequence ID" value="KAJ4844978.1"/>
    <property type="molecule type" value="Genomic_DNA"/>
</dbReference>
<dbReference type="FunFam" id="1.25.10.10:FF:000818">
    <property type="entry name" value="Pumilio homolog 24"/>
    <property type="match status" value="1"/>
</dbReference>
<dbReference type="InterPro" id="IPR033133">
    <property type="entry name" value="PUM-HD"/>
</dbReference>
<feature type="compositionally biased region" description="Basic and acidic residues" evidence="5">
    <location>
        <begin position="54"/>
        <end position="91"/>
    </location>
</feature>
<dbReference type="Gene3D" id="1.25.10.10">
    <property type="entry name" value="Leucine-rich Repeat Variant"/>
    <property type="match status" value="1"/>
</dbReference>
<feature type="domain" description="PUM-HD" evidence="6">
    <location>
        <begin position="105"/>
        <end position="458"/>
    </location>
</feature>